<evidence type="ECO:0000313" key="5">
    <source>
        <dbReference type="EMBL" id="KAK0455680.1"/>
    </source>
</evidence>
<proteinExistence type="predicted"/>
<reference evidence="5" key="1">
    <citation type="submission" date="2023-06" db="EMBL/GenBank/DDBJ databases">
        <authorList>
            <consortium name="Lawrence Berkeley National Laboratory"/>
            <person name="Ahrendt S."/>
            <person name="Sahu N."/>
            <person name="Indic B."/>
            <person name="Wong-Bajracharya J."/>
            <person name="Merenyi Z."/>
            <person name="Ke H.-M."/>
            <person name="Monk M."/>
            <person name="Kocsube S."/>
            <person name="Drula E."/>
            <person name="Lipzen A."/>
            <person name="Balint B."/>
            <person name="Henrissat B."/>
            <person name="Andreopoulos B."/>
            <person name="Martin F.M."/>
            <person name="Harder C.B."/>
            <person name="Rigling D."/>
            <person name="Ford K.L."/>
            <person name="Foster G.D."/>
            <person name="Pangilinan J."/>
            <person name="Papanicolaou A."/>
            <person name="Barry K."/>
            <person name="LaButti K."/>
            <person name="Viragh M."/>
            <person name="Koriabine M."/>
            <person name="Yan M."/>
            <person name="Riley R."/>
            <person name="Champramary S."/>
            <person name="Plett K.L."/>
            <person name="Tsai I.J."/>
            <person name="Slot J."/>
            <person name="Sipos G."/>
            <person name="Plett J."/>
            <person name="Nagy L.G."/>
            <person name="Grigoriev I.V."/>
        </authorList>
    </citation>
    <scope>NUCLEOTIDE SEQUENCE</scope>
    <source>
        <strain evidence="5">CCBAS 213</strain>
    </source>
</reference>
<dbReference type="GO" id="GO:0008061">
    <property type="term" value="F:chitin binding"/>
    <property type="evidence" value="ECO:0007669"/>
    <property type="project" value="UniProtKB-KW"/>
</dbReference>
<protein>
    <recommendedName>
        <fullName evidence="4">LysM domain-containing protein</fullName>
    </recommendedName>
</protein>
<evidence type="ECO:0000256" key="2">
    <source>
        <dbReference type="ARBA" id="ARBA00023026"/>
    </source>
</evidence>
<dbReference type="Proteomes" id="UP001175211">
    <property type="component" value="Unassembled WGS sequence"/>
</dbReference>
<dbReference type="SUPFAM" id="SSF54106">
    <property type="entry name" value="LysM domain"/>
    <property type="match status" value="2"/>
</dbReference>
<dbReference type="GeneID" id="85353289"/>
<evidence type="ECO:0000313" key="6">
    <source>
        <dbReference type="Proteomes" id="UP001175211"/>
    </source>
</evidence>
<feature type="signal peptide" evidence="3">
    <location>
        <begin position="1"/>
        <end position="20"/>
    </location>
</feature>
<sequence>MLFTSTFALLLTAIINLSAAQEDCSRNYTIVAGDTCDRICQSQGVSNYQLGRVNPQIDANCDNLVPGQVICLGIIGQDCTETHTVTGGETCISITGDAGIGLDVFMCNNPNIDANCDNLDIDNVVCVAADTIYPDTCPSDEPALFVQ</sequence>
<keyword evidence="1" id="KW-0147">Chitin-binding</keyword>
<keyword evidence="2" id="KW-0843">Virulence</keyword>
<dbReference type="PANTHER" id="PTHR34997:SF1">
    <property type="entry name" value="PEPTIDOGLYCAN-BINDING LYSIN DOMAIN"/>
    <property type="match status" value="1"/>
</dbReference>
<feature type="domain" description="LysM" evidence="4">
    <location>
        <begin position="26"/>
        <end position="72"/>
    </location>
</feature>
<dbReference type="InterPro" id="IPR036779">
    <property type="entry name" value="LysM_dom_sf"/>
</dbReference>
<dbReference type="InterPro" id="IPR018392">
    <property type="entry name" value="LysM"/>
</dbReference>
<dbReference type="SMART" id="SM00257">
    <property type="entry name" value="LysM"/>
    <property type="match status" value="2"/>
</dbReference>
<keyword evidence="3" id="KW-0732">Signal</keyword>
<keyword evidence="6" id="KW-1185">Reference proteome</keyword>
<dbReference type="Pfam" id="PF01476">
    <property type="entry name" value="LysM"/>
    <property type="match status" value="1"/>
</dbReference>
<feature type="domain" description="LysM" evidence="4">
    <location>
        <begin position="81"/>
        <end position="127"/>
    </location>
</feature>
<dbReference type="AlphaFoldDB" id="A0AA39K710"/>
<dbReference type="Gene3D" id="3.10.350.10">
    <property type="entry name" value="LysM domain"/>
    <property type="match status" value="2"/>
</dbReference>
<comment type="caution">
    <text evidence="5">The sequence shown here is derived from an EMBL/GenBank/DDBJ whole genome shotgun (WGS) entry which is preliminary data.</text>
</comment>
<accession>A0AA39K710</accession>
<dbReference type="RefSeq" id="XP_060329190.1">
    <property type="nucleotide sequence ID" value="XM_060469741.1"/>
</dbReference>
<evidence type="ECO:0000256" key="1">
    <source>
        <dbReference type="ARBA" id="ARBA00022669"/>
    </source>
</evidence>
<feature type="chain" id="PRO_5041454438" description="LysM domain-containing protein" evidence="3">
    <location>
        <begin position="21"/>
        <end position="147"/>
    </location>
</feature>
<name>A0AA39K710_ARMTA</name>
<evidence type="ECO:0000259" key="4">
    <source>
        <dbReference type="PROSITE" id="PS51782"/>
    </source>
</evidence>
<organism evidence="5 6">
    <name type="scientific">Armillaria tabescens</name>
    <name type="common">Ringless honey mushroom</name>
    <name type="synonym">Agaricus tabescens</name>
    <dbReference type="NCBI Taxonomy" id="1929756"/>
    <lineage>
        <taxon>Eukaryota</taxon>
        <taxon>Fungi</taxon>
        <taxon>Dikarya</taxon>
        <taxon>Basidiomycota</taxon>
        <taxon>Agaricomycotina</taxon>
        <taxon>Agaricomycetes</taxon>
        <taxon>Agaricomycetidae</taxon>
        <taxon>Agaricales</taxon>
        <taxon>Marasmiineae</taxon>
        <taxon>Physalacriaceae</taxon>
        <taxon>Desarmillaria</taxon>
    </lineage>
</organism>
<dbReference type="PROSITE" id="PS51782">
    <property type="entry name" value="LYSM"/>
    <property type="match status" value="2"/>
</dbReference>
<dbReference type="InterPro" id="IPR052210">
    <property type="entry name" value="LysM1-like"/>
</dbReference>
<dbReference type="CDD" id="cd00118">
    <property type="entry name" value="LysM"/>
    <property type="match status" value="2"/>
</dbReference>
<dbReference type="PANTHER" id="PTHR34997">
    <property type="entry name" value="AM15"/>
    <property type="match status" value="1"/>
</dbReference>
<gene>
    <name evidence="5" type="ORF">EV420DRAFT_1481132</name>
</gene>
<evidence type="ECO:0000256" key="3">
    <source>
        <dbReference type="SAM" id="SignalP"/>
    </source>
</evidence>
<dbReference type="EMBL" id="JAUEPS010000024">
    <property type="protein sequence ID" value="KAK0455680.1"/>
    <property type="molecule type" value="Genomic_DNA"/>
</dbReference>